<dbReference type="GO" id="GO:0005886">
    <property type="term" value="C:plasma membrane"/>
    <property type="evidence" value="ECO:0007669"/>
    <property type="project" value="UniProtKB-SubCell"/>
</dbReference>
<dbReference type="PANTHER" id="PTHR21522:SF58">
    <property type="entry name" value="AGAP000074-PA"/>
    <property type="match status" value="1"/>
</dbReference>
<proteinExistence type="inferred from homology"/>
<evidence type="ECO:0000256" key="7">
    <source>
        <dbReference type="ARBA" id="ARBA00022989"/>
    </source>
</evidence>
<name>N6UFU4_DENPD</name>
<protein>
    <submittedName>
        <fullName evidence="11">Uncharacterized protein</fullName>
    </submittedName>
</protein>
<keyword evidence="9" id="KW-0472">Membrane</keyword>
<gene>
    <name evidence="11" type="ORF">YQE_02983</name>
</gene>
<feature type="non-terminal residue" evidence="11">
    <location>
        <position position="1"/>
    </location>
</feature>
<evidence type="ECO:0000313" key="11">
    <source>
        <dbReference type="EMBL" id="ENN80595.1"/>
    </source>
</evidence>
<dbReference type="PANTHER" id="PTHR21522">
    <property type="entry name" value="PROTON CHANNEL OTOP"/>
    <property type="match status" value="1"/>
</dbReference>
<reference evidence="11" key="1">
    <citation type="journal article" date="2013" name="Genome Biol.">
        <title>Draft genome of the mountain pine beetle, Dendroctonus ponderosae Hopkins, a major forest pest.</title>
        <authorList>
            <person name="Keeling C.I."/>
            <person name="Yuen M.M."/>
            <person name="Liao N.Y."/>
            <person name="Docking T.R."/>
            <person name="Chan S.K."/>
            <person name="Taylor G.A."/>
            <person name="Palmquist D.L."/>
            <person name="Jackman S.D."/>
            <person name="Nguyen A."/>
            <person name="Li M."/>
            <person name="Henderson H."/>
            <person name="Janes J.K."/>
            <person name="Zhao Y."/>
            <person name="Pandoh P."/>
            <person name="Moore R."/>
            <person name="Sperling F.A."/>
            <person name="Huber D.P."/>
            <person name="Birol I."/>
            <person name="Jones S.J."/>
            <person name="Bohlmann J."/>
        </authorList>
    </citation>
    <scope>NUCLEOTIDE SEQUENCE</scope>
</reference>
<keyword evidence="5" id="KW-0812">Transmembrane</keyword>
<dbReference type="AlphaFoldDB" id="N6UFU4"/>
<dbReference type="EMBL" id="KB740464">
    <property type="protein sequence ID" value="ENN80595.1"/>
    <property type="molecule type" value="Genomic_DNA"/>
</dbReference>
<keyword evidence="8" id="KW-0406">Ion transport</keyword>
<comment type="similarity">
    <text evidence="2">Belongs to the otopetrin family.</text>
</comment>
<evidence type="ECO:0000256" key="10">
    <source>
        <dbReference type="ARBA" id="ARBA00023303"/>
    </source>
</evidence>
<keyword evidence="6" id="KW-0375">Hydrogen ion transport</keyword>
<keyword evidence="3" id="KW-0813">Transport</keyword>
<organism evidence="11">
    <name type="scientific">Dendroctonus ponderosae</name>
    <name type="common">Mountain pine beetle</name>
    <dbReference type="NCBI Taxonomy" id="77166"/>
    <lineage>
        <taxon>Eukaryota</taxon>
        <taxon>Metazoa</taxon>
        <taxon>Ecdysozoa</taxon>
        <taxon>Arthropoda</taxon>
        <taxon>Hexapoda</taxon>
        <taxon>Insecta</taxon>
        <taxon>Pterygota</taxon>
        <taxon>Neoptera</taxon>
        <taxon>Endopterygota</taxon>
        <taxon>Coleoptera</taxon>
        <taxon>Polyphaga</taxon>
        <taxon>Cucujiformia</taxon>
        <taxon>Curculionidae</taxon>
        <taxon>Scolytinae</taxon>
        <taxon>Dendroctonus</taxon>
    </lineage>
</organism>
<keyword evidence="10" id="KW-0407">Ion channel</keyword>
<comment type="subcellular location">
    <subcellularLocation>
        <location evidence="1">Cell membrane</location>
        <topology evidence="1">Multi-pass membrane protein</topology>
    </subcellularLocation>
</comment>
<evidence type="ECO:0000256" key="9">
    <source>
        <dbReference type="ARBA" id="ARBA00023136"/>
    </source>
</evidence>
<evidence type="ECO:0000256" key="3">
    <source>
        <dbReference type="ARBA" id="ARBA00022448"/>
    </source>
</evidence>
<dbReference type="HOGENOM" id="CLU_1580135_0_0_1"/>
<evidence type="ECO:0000256" key="2">
    <source>
        <dbReference type="ARBA" id="ARBA00006513"/>
    </source>
</evidence>
<evidence type="ECO:0000256" key="8">
    <source>
        <dbReference type="ARBA" id="ARBA00023065"/>
    </source>
</evidence>
<accession>N6UFU4</accession>
<dbReference type="Pfam" id="PF03189">
    <property type="entry name" value="Otopetrin"/>
    <property type="match status" value="2"/>
</dbReference>
<dbReference type="OrthoDB" id="6429739at2759"/>
<dbReference type="InterPro" id="IPR004878">
    <property type="entry name" value="Otopetrin"/>
</dbReference>
<evidence type="ECO:0000256" key="1">
    <source>
        <dbReference type="ARBA" id="ARBA00004651"/>
    </source>
</evidence>
<keyword evidence="7" id="KW-1133">Transmembrane helix</keyword>
<sequence>MPIFLHRTAGLAQAGLTVNLATRATIMLLMIVAAVCAYFQMVKLDVNESAHNSLDNFLCLMCLPAFFVYGTFSVIAGIVFGRALAVVGIIFEPGREFVTFLIICNVAMWIMQTFEVKPHGLDEYRPEFYSKVLWSIVGHMCLPLMMFYRFHSSVCIGDIWQYAYMPSGH</sequence>
<keyword evidence="4" id="KW-1003">Cell membrane</keyword>
<evidence type="ECO:0000256" key="4">
    <source>
        <dbReference type="ARBA" id="ARBA00022475"/>
    </source>
</evidence>
<evidence type="ECO:0000256" key="6">
    <source>
        <dbReference type="ARBA" id="ARBA00022781"/>
    </source>
</evidence>
<evidence type="ECO:0000256" key="5">
    <source>
        <dbReference type="ARBA" id="ARBA00022692"/>
    </source>
</evidence>
<dbReference type="GO" id="GO:0015252">
    <property type="term" value="F:proton channel activity"/>
    <property type="evidence" value="ECO:0007669"/>
    <property type="project" value="InterPro"/>
</dbReference>
<dbReference type="OMA" id="AMWITET"/>